<keyword evidence="3" id="KW-1185">Reference proteome</keyword>
<evidence type="ECO:0000256" key="1">
    <source>
        <dbReference type="SAM" id="MobiDB-lite"/>
    </source>
</evidence>
<dbReference type="EMBL" id="JAHUTI010053630">
    <property type="protein sequence ID" value="MED6249862.1"/>
    <property type="molecule type" value="Genomic_DNA"/>
</dbReference>
<accession>A0ABU7BH72</accession>
<feature type="compositionally biased region" description="Basic and acidic residues" evidence="1">
    <location>
        <begin position="60"/>
        <end position="70"/>
    </location>
</feature>
<evidence type="ECO:0000313" key="2">
    <source>
        <dbReference type="EMBL" id="MED6249862.1"/>
    </source>
</evidence>
<evidence type="ECO:0000313" key="3">
    <source>
        <dbReference type="Proteomes" id="UP001345963"/>
    </source>
</evidence>
<comment type="caution">
    <text evidence="2">The sequence shown here is derived from an EMBL/GenBank/DDBJ whole genome shotgun (WGS) entry which is preliminary data.</text>
</comment>
<dbReference type="Proteomes" id="UP001345963">
    <property type="component" value="Unassembled WGS sequence"/>
</dbReference>
<gene>
    <name evidence="2" type="ORF">ATANTOWER_020895</name>
</gene>
<proteinExistence type="predicted"/>
<feature type="region of interest" description="Disordered" evidence="1">
    <location>
        <begin position="52"/>
        <end position="88"/>
    </location>
</feature>
<reference evidence="2 3" key="1">
    <citation type="submission" date="2021-07" db="EMBL/GenBank/DDBJ databases">
        <authorList>
            <person name="Palmer J.M."/>
        </authorList>
    </citation>
    <scope>NUCLEOTIDE SEQUENCE [LARGE SCALE GENOMIC DNA]</scope>
    <source>
        <strain evidence="2 3">AT_MEX2019</strain>
        <tissue evidence="2">Muscle</tissue>
    </source>
</reference>
<name>A0ABU7BH72_9TELE</name>
<protein>
    <submittedName>
        <fullName evidence="2">Uncharacterized protein</fullName>
    </submittedName>
</protein>
<sequence>MRFKLFNGREEAAWTTLPEHVDPGSRTRSGSERNNGTIVDLERLLLLVPPIYTSTNEPPAPRKKEERWGTDLEANSELPDASVNKDTKTEVTTKIKQHGQETIWNQLPNQHLLYSGE</sequence>
<organism evidence="2 3">
    <name type="scientific">Ataeniobius toweri</name>
    <dbReference type="NCBI Taxonomy" id="208326"/>
    <lineage>
        <taxon>Eukaryota</taxon>
        <taxon>Metazoa</taxon>
        <taxon>Chordata</taxon>
        <taxon>Craniata</taxon>
        <taxon>Vertebrata</taxon>
        <taxon>Euteleostomi</taxon>
        <taxon>Actinopterygii</taxon>
        <taxon>Neopterygii</taxon>
        <taxon>Teleostei</taxon>
        <taxon>Neoteleostei</taxon>
        <taxon>Acanthomorphata</taxon>
        <taxon>Ovalentaria</taxon>
        <taxon>Atherinomorphae</taxon>
        <taxon>Cyprinodontiformes</taxon>
        <taxon>Goodeidae</taxon>
        <taxon>Ataeniobius</taxon>
    </lineage>
</organism>